<keyword evidence="8" id="KW-1185">Reference proteome</keyword>
<dbReference type="SUPFAM" id="SSF144091">
    <property type="entry name" value="Rhomboid-like"/>
    <property type="match status" value="1"/>
</dbReference>
<feature type="domain" description="Peptidase S54 rhomboid" evidence="6">
    <location>
        <begin position="29"/>
        <end position="162"/>
    </location>
</feature>
<evidence type="ECO:0000313" key="7">
    <source>
        <dbReference type="EMBL" id="GAA4845742.1"/>
    </source>
</evidence>
<feature type="transmembrane region" description="Helical" evidence="5">
    <location>
        <begin position="144"/>
        <end position="161"/>
    </location>
</feature>
<dbReference type="InterPro" id="IPR022764">
    <property type="entry name" value="Peptidase_S54_rhomboid_dom"/>
</dbReference>
<keyword evidence="3 5" id="KW-1133">Transmembrane helix</keyword>
<dbReference type="PANTHER" id="PTHR43066:SF5">
    <property type="entry name" value="RHOMBOID-LIKE PROTEIN 11, CHLOROPLASTIC-RELATED"/>
    <property type="match status" value="1"/>
</dbReference>
<keyword evidence="2 5" id="KW-0812">Transmembrane</keyword>
<keyword evidence="4 5" id="KW-0472">Membrane</keyword>
<dbReference type="EMBL" id="BAABJX010000052">
    <property type="protein sequence ID" value="GAA4845742.1"/>
    <property type="molecule type" value="Genomic_DNA"/>
</dbReference>
<evidence type="ECO:0000256" key="2">
    <source>
        <dbReference type="ARBA" id="ARBA00022692"/>
    </source>
</evidence>
<dbReference type="Pfam" id="PF01694">
    <property type="entry name" value="Rhomboid"/>
    <property type="match status" value="1"/>
</dbReference>
<reference evidence="8" key="1">
    <citation type="journal article" date="2019" name="Int. J. Syst. Evol. Microbiol.">
        <title>The Global Catalogue of Microorganisms (GCM) 10K type strain sequencing project: providing services to taxonomists for standard genome sequencing and annotation.</title>
        <authorList>
            <consortium name="The Broad Institute Genomics Platform"/>
            <consortium name="The Broad Institute Genome Sequencing Center for Infectious Disease"/>
            <person name="Wu L."/>
            <person name="Ma J."/>
        </authorList>
    </citation>
    <scope>NUCLEOTIDE SEQUENCE [LARGE SCALE GENOMIC DNA]</scope>
    <source>
        <strain evidence="8">JCM 18326</strain>
    </source>
</reference>
<evidence type="ECO:0000259" key="6">
    <source>
        <dbReference type="Pfam" id="PF01694"/>
    </source>
</evidence>
<feature type="transmembrane region" description="Helical" evidence="5">
    <location>
        <begin position="67"/>
        <end position="86"/>
    </location>
</feature>
<dbReference type="PANTHER" id="PTHR43066">
    <property type="entry name" value="RHOMBOID-RELATED PROTEIN"/>
    <property type="match status" value="1"/>
</dbReference>
<sequence length="166" mass="18675">MLIKSFLFIDLTTAFAIGGDFQYSDPIDYFTLFTHVLAHGDWDHLMSNMLYILLLGPILEEKYGSKAMFWMLVVTSLITGVIHLILYSHEMLVGASGIVFMLILLISVVNVQRGQIPISFLLIVVLFIGQELLRMMDDNNISELAHVIGGICGAFFGFRLLKTSKR</sequence>
<name>A0ABP9DJ19_9BACT</name>
<dbReference type="Gene3D" id="1.20.1540.10">
    <property type="entry name" value="Rhomboid-like"/>
    <property type="match status" value="1"/>
</dbReference>
<evidence type="ECO:0000256" key="5">
    <source>
        <dbReference type="SAM" id="Phobius"/>
    </source>
</evidence>
<evidence type="ECO:0000256" key="3">
    <source>
        <dbReference type="ARBA" id="ARBA00022989"/>
    </source>
</evidence>
<feature type="transmembrane region" description="Helical" evidence="5">
    <location>
        <begin position="116"/>
        <end position="132"/>
    </location>
</feature>
<feature type="transmembrane region" description="Helical" evidence="5">
    <location>
        <begin position="92"/>
        <end position="109"/>
    </location>
</feature>
<evidence type="ECO:0000313" key="8">
    <source>
        <dbReference type="Proteomes" id="UP001500298"/>
    </source>
</evidence>
<comment type="caution">
    <text evidence="7">The sequence shown here is derived from an EMBL/GenBank/DDBJ whole genome shotgun (WGS) entry which is preliminary data.</text>
</comment>
<accession>A0ABP9DJ19</accession>
<dbReference type="InterPro" id="IPR035952">
    <property type="entry name" value="Rhomboid-like_sf"/>
</dbReference>
<comment type="subcellular location">
    <subcellularLocation>
        <location evidence="1">Membrane</location>
        <topology evidence="1">Multi-pass membrane protein</topology>
    </subcellularLocation>
</comment>
<organism evidence="7 8">
    <name type="scientific">Algivirga pacifica</name>
    <dbReference type="NCBI Taxonomy" id="1162670"/>
    <lineage>
        <taxon>Bacteria</taxon>
        <taxon>Pseudomonadati</taxon>
        <taxon>Bacteroidota</taxon>
        <taxon>Cytophagia</taxon>
        <taxon>Cytophagales</taxon>
        <taxon>Flammeovirgaceae</taxon>
        <taxon>Algivirga</taxon>
    </lineage>
</organism>
<dbReference type="Proteomes" id="UP001500298">
    <property type="component" value="Unassembled WGS sequence"/>
</dbReference>
<evidence type="ECO:0000256" key="1">
    <source>
        <dbReference type="ARBA" id="ARBA00004141"/>
    </source>
</evidence>
<gene>
    <name evidence="7" type="ORF">GCM10023331_33150</name>
</gene>
<evidence type="ECO:0000256" key="4">
    <source>
        <dbReference type="ARBA" id="ARBA00023136"/>
    </source>
</evidence>
<protein>
    <recommendedName>
        <fullName evidence="6">Peptidase S54 rhomboid domain-containing protein</fullName>
    </recommendedName>
</protein>
<proteinExistence type="predicted"/>